<gene>
    <name evidence="2" type="ORF">S03H2_45723</name>
</gene>
<dbReference type="PROSITE" id="PS51707">
    <property type="entry name" value="CYTH"/>
    <property type="match status" value="1"/>
</dbReference>
<organism evidence="2">
    <name type="scientific">marine sediment metagenome</name>
    <dbReference type="NCBI Taxonomy" id="412755"/>
    <lineage>
        <taxon>unclassified sequences</taxon>
        <taxon>metagenomes</taxon>
        <taxon>ecological metagenomes</taxon>
    </lineage>
</organism>
<dbReference type="Gene3D" id="2.40.320.10">
    <property type="entry name" value="Hypothetical Protein Pfu-838710-001"/>
    <property type="match status" value="1"/>
</dbReference>
<dbReference type="AlphaFoldDB" id="X1HUX8"/>
<dbReference type="GO" id="GO:0046872">
    <property type="term" value="F:metal ion binding"/>
    <property type="evidence" value="ECO:0007669"/>
    <property type="project" value="TreeGrafter"/>
</dbReference>
<dbReference type="InterPro" id="IPR039013">
    <property type="entry name" value="YgiF"/>
</dbReference>
<name>X1HUX8_9ZZZZ</name>
<dbReference type="EMBL" id="BARU01028667">
    <property type="protein sequence ID" value="GAH73282.1"/>
    <property type="molecule type" value="Genomic_DNA"/>
</dbReference>
<sequence>MAQEIELKFIVNHSAVEALRDHLNTLGGEHHDPVQLLNIYYETPD</sequence>
<dbReference type="SUPFAM" id="SSF55154">
    <property type="entry name" value="CYTH-like phosphatases"/>
    <property type="match status" value="1"/>
</dbReference>
<feature type="non-terminal residue" evidence="2">
    <location>
        <position position="45"/>
    </location>
</feature>
<evidence type="ECO:0000313" key="2">
    <source>
        <dbReference type="EMBL" id="GAH73282.1"/>
    </source>
</evidence>
<proteinExistence type="predicted"/>
<dbReference type="InterPro" id="IPR033469">
    <property type="entry name" value="CYTH-like_dom_sf"/>
</dbReference>
<dbReference type="PANTHER" id="PTHR39569:SF1">
    <property type="entry name" value="INORGANIC TRIPHOSPHATASE"/>
    <property type="match status" value="1"/>
</dbReference>
<protein>
    <recommendedName>
        <fullName evidence="1">CYTH domain-containing protein</fullName>
    </recommendedName>
</protein>
<dbReference type="GO" id="GO:0050355">
    <property type="term" value="F:inorganic triphosphate phosphatase activity"/>
    <property type="evidence" value="ECO:0007669"/>
    <property type="project" value="InterPro"/>
</dbReference>
<reference evidence="2" key="1">
    <citation type="journal article" date="2014" name="Front. Microbiol.">
        <title>High frequency of phylogenetically diverse reductive dehalogenase-homologous genes in deep subseafloor sedimentary metagenomes.</title>
        <authorList>
            <person name="Kawai M."/>
            <person name="Futagami T."/>
            <person name="Toyoda A."/>
            <person name="Takaki Y."/>
            <person name="Nishi S."/>
            <person name="Hori S."/>
            <person name="Arai W."/>
            <person name="Tsubouchi T."/>
            <person name="Morono Y."/>
            <person name="Uchiyama I."/>
            <person name="Ito T."/>
            <person name="Fujiyama A."/>
            <person name="Inagaki F."/>
            <person name="Takami H."/>
        </authorList>
    </citation>
    <scope>NUCLEOTIDE SEQUENCE</scope>
    <source>
        <strain evidence="2">Expedition CK06-06</strain>
    </source>
</reference>
<evidence type="ECO:0000259" key="1">
    <source>
        <dbReference type="PROSITE" id="PS51707"/>
    </source>
</evidence>
<feature type="domain" description="CYTH" evidence="1">
    <location>
        <begin position="2"/>
        <end position="45"/>
    </location>
</feature>
<dbReference type="PANTHER" id="PTHR39569">
    <property type="entry name" value="INORGANIC TRIPHOSPHATASE"/>
    <property type="match status" value="1"/>
</dbReference>
<accession>X1HUX8</accession>
<dbReference type="InterPro" id="IPR023577">
    <property type="entry name" value="CYTH_domain"/>
</dbReference>
<dbReference type="Pfam" id="PF01928">
    <property type="entry name" value="CYTH"/>
    <property type="match status" value="1"/>
</dbReference>
<comment type="caution">
    <text evidence="2">The sequence shown here is derived from an EMBL/GenBank/DDBJ whole genome shotgun (WGS) entry which is preliminary data.</text>
</comment>